<keyword evidence="2" id="KW-1185">Reference proteome</keyword>
<sequence length="53" mass="5556">MITSGGLGTMGFGLPSAIQGPVLIDFVVNQEENVYPMVVPGGTIDEMIMGDEK</sequence>
<accession>A0ABU6DF42</accession>
<dbReference type="RefSeq" id="WP_164819444.1">
    <property type="nucleotide sequence ID" value="NZ_JAROBY010000035.1"/>
</dbReference>
<organism evidence="1 2">
    <name type="scientific">Paenibacillus chondroitinus</name>
    <dbReference type="NCBI Taxonomy" id="59842"/>
    <lineage>
        <taxon>Bacteria</taxon>
        <taxon>Bacillati</taxon>
        <taxon>Bacillota</taxon>
        <taxon>Bacilli</taxon>
        <taxon>Bacillales</taxon>
        <taxon>Paenibacillaceae</taxon>
        <taxon>Paenibacillus</taxon>
    </lineage>
</organism>
<dbReference type="Proteomes" id="UP001355653">
    <property type="component" value="Unassembled WGS sequence"/>
</dbReference>
<dbReference type="EMBL" id="JAROBY010000035">
    <property type="protein sequence ID" value="MEB4796369.1"/>
    <property type="molecule type" value="Genomic_DNA"/>
</dbReference>
<protein>
    <submittedName>
        <fullName evidence="1">Uncharacterized protein</fullName>
    </submittedName>
</protein>
<name>A0ABU6DF42_9BACL</name>
<proteinExistence type="predicted"/>
<comment type="caution">
    <text evidence="1">The sequence shown here is derived from an EMBL/GenBank/DDBJ whole genome shotgun (WGS) entry which is preliminary data.</text>
</comment>
<evidence type="ECO:0000313" key="1">
    <source>
        <dbReference type="EMBL" id="MEB4796369.1"/>
    </source>
</evidence>
<gene>
    <name evidence="1" type="ORF">P5G65_20905</name>
</gene>
<evidence type="ECO:0000313" key="2">
    <source>
        <dbReference type="Proteomes" id="UP001355653"/>
    </source>
</evidence>
<reference evidence="1 2" key="1">
    <citation type="submission" date="2023-03" db="EMBL/GenBank/DDBJ databases">
        <title>Bacillus Genome Sequencing.</title>
        <authorList>
            <person name="Dunlap C."/>
        </authorList>
    </citation>
    <scope>NUCLEOTIDE SEQUENCE [LARGE SCALE GENOMIC DNA]</scope>
    <source>
        <strain evidence="1 2">NRS-1351</strain>
    </source>
</reference>